<organism evidence="2">
    <name type="scientific">Rhipicephalus pulchellus</name>
    <name type="common">Yellow backed tick</name>
    <name type="synonym">Dermacentor pulchellus</name>
    <dbReference type="NCBI Taxonomy" id="72859"/>
    <lineage>
        <taxon>Eukaryota</taxon>
        <taxon>Metazoa</taxon>
        <taxon>Ecdysozoa</taxon>
        <taxon>Arthropoda</taxon>
        <taxon>Chelicerata</taxon>
        <taxon>Arachnida</taxon>
        <taxon>Acari</taxon>
        <taxon>Parasitiformes</taxon>
        <taxon>Ixodida</taxon>
        <taxon>Ixodoidea</taxon>
        <taxon>Ixodidae</taxon>
        <taxon>Rhipicephalinae</taxon>
        <taxon>Rhipicephalus</taxon>
        <taxon>Rhipicephalus</taxon>
    </lineage>
</organism>
<reference evidence="2" key="2">
    <citation type="journal article" date="2015" name="J. Proteomics">
        <title>Sexual differences in the sialomes of the zebra tick, Rhipicephalus pulchellus.</title>
        <authorList>
            <person name="Tan A.W."/>
            <person name="Francischetti I.M."/>
            <person name="Slovak M."/>
            <person name="Kini R.M."/>
            <person name="Ribeiro J.M."/>
        </authorList>
    </citation>
    <scope>NUCLEOTIDE SEQUENCE</scope>
    <source>
        <tissue evidence="2">Salivary gland</tissue>
    </source>
</reference>
<sequence length="109" mass="13064">MPLCIFYIFVLFLVFFEAENNIFLKQVVSEHAPQDKPLLCTPCFKSISLKKKKKRSFCTKAKMLVWSQLYIGNCRITFCMPDFSAKAIRRRCVHFYSHLRFRAHLFRQF</sequence>
<proteinExistence type="evidence at transcript level"/>
<evidence type="ECO:0008006" key="3">
    <source>
        <dbReference type="Google" id="ProtNLM"/>
    </source>
</evidence>
<feature type="signal peptide" evidence="1">
    <location>
        <begin position="1"/>
        <end position="18"/>
    </location>
</feature>
<feature type="chain" id="PRO_5003980841" description="Secreted peptide" evidence="1">
    <location>
        <begin position="19"/>
        <end position="109"/>
    </location>
</feature>
<reference evidence="2" key="1">
    <citation type="submission" date="2012-11" db="EMBL/GenBank/DDBJ databases">
        <authorList>
            <person name="Lucero-Rivera Y.E."/>
            <person name="Tovar-Ramirez D."/>
        </authorList>
    </citation>
    <scope>NUCLEOTIDE SEQUENCE</scope>
    <source>
        <tissue evidence="2">Salivary gland</tissue>
    </source>
</reference>
<keyword evidence="1" id="KW-0732">Signal</keyword>
<evidence type="ECO:0000313" key="2">
    <source>
        <dbReference type="EMBL" id="JAA56413.1"/>
    </source>
</evidence>
<dbReference type="AlphaFoldDB" id="L7LZU0"/>
<evidence type="ECO:0000256" key="1">
    <source>
        <dbReference type="SAM" id="SignalP"/>
    </source>
</evidence>
<accession>L7LZU0</accession>
<dbReference type="EMBL" id="GACK01008621">
    <property type="protein sequence ID" value="JAA56413.1"/>
    <property type="molecule type" value="mRNA"/>
</dbReference>
<name>L7LZU0_RHIPC</name>
<protein>
    <recommendedName>
        <fullName evidence="3">Secreted peptide</fullName>
    </recommendedName>
</protein>